<organism evidence="7 8">
    <name type="scientific">Breoghania corrubedonensis</name>
    <dbReference type="NCBI Taxonomy" id="665038"/>
    <lineage>
        <taxon>Bacteria</taxon>
        <taxon>Pseudomonadati</taxon>
        <taxon>Pseudomonadota</taxon>
        <taxon>Alphaproteobacteria</taxon>
        <taxon>Hyphomicrobiales</taxon>
        <taxon>Stappiaceae</taxon>
        <taxon>Breoghania</taxon>
    </lineage>
</organism>
<evidence type="ECO:0000256" key="1">
    <source>
        <dbReference type="ARBA" id="ARBA00007812"/>
    </source>
</evidence>
<dbReference type="Pfam" id="PF00205">
    <property type="entry name" value="TPP_enzyme_M"/>
    <property type="match status" value="1"/>
</dbReference>
<dbReference type="Gene3D" id="3.40.50.970">
    <property type="match status" value="2"/>
</dbReference>
<dbReference type="GO" id="GO:0009099">
    <property type="term" value="P:L-valine biosynthetic process"/>
    <property type="evidence" value="ECO:0007669"/>
    <property type="project" value="TreeGrafter"/>
</dbReference>
<dbReference type="GO" id="GO:0000287">
    <property type="term" value="F:magnesium ion binding"/>
    <property type="evidence" value="ECO:0007669"/>
    <property type="project" value="InterPro"/>
</dbReference>
<dbReference type="InterPro" id="IPR012000">
    <property type="entry name" value="Thiamin_PyroP_enz_cen_dom"/>
</dbReference>
<dbReference type="PANTHER" id="PTHR18968">
    <property type="entry name" value="THIAMINE PYROPHOSPHATE ENZYMES"/>
    <property type="match status" value="1"/>
</dbReference>
<dbReference type="GO" id="GO:0005948">
    <property type="term" value="C:acetolactate synthase complex"/>
    <property type="evidence" value="ECO:0007669"/>
    <property type="project" value="TreeGrafter"/>
</dbReference>
<reference evidence="7 8" key="1">
    <citation type="submission" date="2018-04" db="EMBL/GenBank/DDBJ databases">
        <title>Genomic Encyclopedia of Archaeal and Bacterial Type Strains, Phase II (KMG-II): from individual species to whole genera.</title>
        <authorList>
            <person name="Goeker M."/>
        </authorList>
    </citation>
    <scope>NUCLEOTIDE SEQUENCE [LARGE SCALE GENOMIC DNA]</scope>
    <source>
        <strain evidence="7 8">DSM 23382</strain>
    </source>
</reference>
<protein>
    <submittedName>
        <fullName evidence="7">Acetolactate synthase-1/2/3 large subunit</fullName>
    </submittedName>
</protein>
<dbReference type="InterPro" id="IPR045229">
    <property type="entry name" value="TPP_enz"/>
</dbReference>
<dbReference type="EMBL" id="QAYG01000001">
    <property type="protein sequence ID" value="PTW62403.1"/>
    <property type="molecule type" value="Genomic_DNA"/>
</dbReference>
<keyword evidence="2 3" id="KW-0786">Thiamine pyrophosphate</keyword>
<dbReference type="GO" id="GO:0030976">
    <property type="term" value="F:thiamine pyrophosphate binding"/>
    <property type="evidence" value="ECO:0007669"/>
    <property type="project" value="InterPro"/>
</dbReference>
<dbReference type="InterPro" id="IPR011766">
    <property type="entry name" value="TPP_enzyme_TPP-bd"/>
</dbReference>
<evidence type="ECO:0000259" key="5">
    <source>
        <dbReference type="Pfam" id="PF02775"/>
    </source>
</evidence>
<dbReference type="SUPFAM" id="SSF52467">
    <property type="entry name" value="DHS-like NAD/FAD-binding domain"/>
    <property type="match status" value="1"/>
</dbReference>
<dbReference type="OrthoDB" id="4494979at2"/>
<dbReference type="InterPro" id="IPR012001">
    <property type="entry name" value="Thiamin_PyroP_enz_TPP-bd_dom"/>
</dbReference>
<sequence>MIDASGETGKTVQKTGGQLLVEALEANGAERVFCVPGESYLAVLDALVDASIPVTVCRQEGGAAMMAEAWGKLSGKPGICMVTRGPGATNASAGIHVAQQDSTPMILFVGQIERSMRGRDAFQEVDYTKMYGSIAKWVAEIEDAARVPEMVARAFSIACSGRPGPVVLALPEDMLVEMAAVRPVPASVVETHPGLSQMADLQKRLWQAKRPIVIAGGSGWSEAAVERLKRFAERFELPVACSFRRQMLFDHAHPNYAGDLGLGVNPKLVERIKASDLVLLIGGRLSEVPSQSYTLLDIPTPSQALVHVHAGAEELGRVYQPALAIHASPEAFTAALEGVQPPISVPWSAETTVANEAYRAWSDQPPQTQGPLQMGEVMLWLRHHLSPDAIMTNGAGNYATWLHRFHRFRKFGTQLAPTSGSMGYGLPAAIAAKLRHPDRDVVCFAGDGCLQMTINELGTAMQADAAVIIICVDNGIYGTIRMHQEREYPGRVSATKMVNPNFADLIRTYGGYGETVRETAEFGPAFERARASGKLALLHLHLDPEVITPTMTLSEIRKKAQEKA</sequence>
<dbReference type="FunFam" id="3.40.50.970:FF:000007">
    <property type="entry name" value="Acetolactate synthase"/>
    <property type="match status" value="1"/>
</dbReference>
<dbReference type="RefSeq" id="WP_107987977.1">
    <property type="nucleotide sequence ID" value="NZ_QAYG01000001.1"/>
</dbReference>
<dbReference type="Pfam" id="PF02776">
    <property type="entry name" value="TPP_enzyme_N"/>
    <property type="match status" value="1"/>
</dbReference>
<dbReference type="Gene3D" id="3.40.50.1220">
    <property type="entry name" value="TPP-binding domain"/>
    <property type="match status" value="1"/>
</dbReference>
<dbReference type="InterPro" id="IPR000399">
    <property type="entry name" value="TPP-bd_CS"/>
</dbReference>
<dbReference type="GO" id="GO:0050660">
    <property type="term" value="F:flavin adenine dinucleotide binding"/>
    <property type="evidence" value="ECO:0007669"/>
    <property type="project" value="TreeGrafter"/>
</dbReference>
<dbReference type="Proteomes" id="UP000244081">
    <property type="component" value="Unassembled WGS sequence"/>
</dbReference>
<dbReference type="Pfam" id="PF02775">
    <property type="entry name" value="TPP_enzyme_C"/>
    <property type="match status" value="1"/>
</dbReference>
<gene>
    <name evidence="7" type="ORF">C8N35_101446</name>
</gene>
<dbReference type="CDD" id="cd00568">
    <property type="entry name" value="TPP_enzymes"/>
    <property type="match status" value="1"/>
</dbReference>
<dbReference type="SUPFAM" id="SSF52518">
    <property type="entry name" value="Thiamin diphosphate-binding fold (THDP-binding)"/>
    <property type="match status" value="2"/>
</dbReference>
<dbReference type="GO" id="GO:0009097">
    <property type="term" value="P:isoleucine biosynthetic process"/>
    <property type="evidence" value="ECO:0007669"/>
    <property type="project" value="TreeGrafter"/>
</dbReference>
<evidence type="ECO:0000259" key="6">
    <source>
        <dbReference type="Pfam" id="PF02776"/>
    </source>
</evidence>
<evidence type="ECO:0000256" key="3">
    <source>
        <dbReference type="RuleBase" id="RU362132"/>
    </source>
</evidence>
<feature type="domain" description="Thiamine pyrophosphate enzyme N-terminal TPP-binding" evidence="6">
    <location>
        <begin position="15"/>
        <end position="130"/>
    </location>
</feature>
<evidence type="ECO:0000259" key="4">
    <source>
        <dbReference type="Pfam" id="PF00205"/>
    </source>
</evidence>
<dbReference type="PROSITE" id="PS00187">
    <property type="entry name" value="TPP_ENZYMES"/>
    <property type="match status" value="1"/>
</dbReference>
<comment type="similarity">
    <text evidence="1 3">Belongs to the TPP enzyme family.</text>
</comment>
<proteinExistence type="inferred from homology"/>
<accession>A0A2T5VF70</accession>
<feature type="domain" description="Thiamine pyrophosphate enzyme central" evidence="4">
    <location>
        <begin position="200"/>
        <end position="336"/>
    </location>
</feature>
<feature type="domain" description="Thiamine pyrophosphate enzyme TPP-binding" evidence="5">
    <location>
        <begin position="394"/>
        <end position="539"/>
    </location>
</feature>
<evidence type="ECO:0000313" key="7">
    <source>
        <dbReference type="EMBL" id="PTW62403.1"/>
    </source>
</evidence>
<dbReference type="PANTHER" id="PTHR18968:SF120">
    <property type="entry name" value="ACETOLACTATE SYNTHASE LARGE SUBUNIT"/>
    <property type="match status" value="1"/>
</dbReference>
<dbReference type="AlphaFoldDB" id="A0A2T5VF70"/>
<dbReference type="NCBIfam" id="NF006052">
    <property type="entry name" value="PRK08199.1"/>
    <property type="match status" value="1"/>
</dbReference>
<dbReference type="InterPro" id="IPR029061">
    <property type="entry name" value="THDP-binding"/>
</dbReference>
<name>A0A2T5VF70_9HYPH</name>
<comment type="caution">
    <text evidence="7">The sequence shown here is derived from an EMBL/GenBank/DDBJ whole genome shotgun (WGS) entry which is preliminary data.</text>
</comment>
<dbReference type="GO" id="GO:0003984">
    <property type="term" value="F:acetolactate synthase activity"/>
    <property type="evidence" value="ECO:0007669"/>
    <property type="project" value="TreeGrafter"/>
</dbReference>
<evidence type="ECO:0000313" key="8">
    <source>
        <dbReference type="Proteomes" id="UP000244081"/>
    </source>
</evidence>
<dbReference type="InterPro" id="IPR029035">
    <property type="entry name" value="DHS-like_NAD/FAD-binding_dom"/>
</dbReference>
<evidence type="ECO:0000256" key="2">
    <source>
        <dbReference type="ARBA" id="ARBA00023052"/>
    </source>
</evidence>
<keyword evidence="8" id="KW-1185">Reference proteome</keyword>
<dbReference type="CDD" id="cd07035">
    <property type="entry name" value="TPP_PYR_POX_like"/>
    <property type="match status" value="1"/>
</dbReference>